<protein>
    <submittedName>
        <fullName evidence="1">Uncharacterized protein</fullName>
    </submittedName>
</protein>
<evidence type="ECO:0000313" key="2">
    <source>
        <dbReference type="Proteomes" id="UP000191812"/>
    </source>
</evidence>
<evidence type="ECO:0000313" key="1">
    <source>
        <dbReference type="EMBL" id="CUX58125.1"/>
    </source>
</evidence>
<proteinExistence type="predicted"/>
<dbReference type="Proteomes" id="UP000191812">
    <property type="component" value="Unassembled WGS sequence"/>
</dbReference>
<comment type="caution">
    <text evidence="1">The sequence shown here is derived from an EMBL/GenBank/DDBJ whole genome shotgun (WGS) entry which is preliminary data.</text>
</comment>
<sequence length="25" mass="3064">MKFNFKTIDRGNMNLRFGEVKKLLY</sequence>
<gene>
    <name evidence="1" type="ORF">AGR13a_Lc30083</name>
</gene>
<keyword evidence="2" id="KW-1185">Reference proteome</keyword>
<name>A0ABM9VM19_9HYPH</name>
<organism evidence="1 2">
    <name type="scientific">Agrobacterium genomosp. 13 str. CFBP 6927</name>
    <dbReference type="NCBI Taxonomy" id="1183428"/>
    <lineage>
        <taxon>Bacteria</taxon>
        <taxon>Pseudomonadati</taxon>
        <taxon>Pseudomonadota</taxon>
        <taxon>Alphaproteobacteria</taxon>
        <taxon>Hyphomicrobiales</taxon>
        <taxon>Rhizobiaceae</taxon>
        <taxon>Rhizobium/Agrobacterium group</taxon>
        <taxon>Agrobacterium</taxon>
        <taxon>Agrobacterium tumefaciens complex</taxon>
    </lineage>
</organism>
<dbReference type="EMBL" id="FBWH01000042">
    <property type="protein sequence ID" value="CUX58125.1"/>
    <property type="molecule type" value="Genomic_DNA"/>
</dbReference>
<accession>A0ABM9VM19</accession>
<reference evidence="1 2" key="1">
    <citation type="submission" date="2016-01" db="EMBL/GenBank/DDBJ databases">
        <authorList>
            <person name="Regsiter A."/>
            <person name="william w."/>
        </authorList>
    </citation>
    <scope>NUCLEOTIDE SEQUENCE [LARGE SCALE GENOMIC DNA]</scope>
    <source>
        <strain evidence="1 2">CFBP 6927</strain>
    </source>
</reference>